<evidence type="ECO:0000313" key="4">
    <source>
        <dbReference type="Proteomes" id="UP001156666"/>
    </source>
</evidence>
<organism evidence="3 4">
    <name type="scientific">Portibacter lacus</name>
    <dbReference type="NCBI Taxonomy" id="1099794"/>
    <lineage>
        <taxon>Bacteria</taxon>
        <taxon>Pseudomonadati</taxon>
        <taxon>Bacteroidota</taxon>
        <taxon>Saprospiria</taxon>
        <taxon>Saprospirales</taxon>
        <taxon>Haliscomenobacteraceae</taxon>
        <taxon>Portibacter</taxon>
    </lineage>
</organism>
<sequence>MGNTSEVESTNSKVSTSKANANNGNESEGMTSLFPPPLQFKGAPNEPKEEDGEEPEILGLFGLELKTSNQLGALYSYYAHELQVLAQQIGSKGVLPPSYDMAKSGILDVLAPHYLNLGEKELTPQDLEDLKINLKDIEKTKADLDKQLLIQKRNNLEHNYSALRELANVKIDAKTKEAYRLAFLNDDTEATSKIGTLIFTLNSVSSEINGKIGTINKVLQKVNKYIDIDDAVALMSNIGELTGDLAGAFGKISGLYNKVTSAMNILSKLSQNNDSYTNAKNGIALMSEGAGAVYGYIPGAGWYGDYITSSVNIISGQMDYIKGKSMETEGNFRKAFDSKKKDPAYYSHSPGGAPVFLFMQKVMRARSPQDIKTKDINKNITSFFEDQNEGKINKSMGKSKDNKMPVDHGIFNDTLDKEAFKEYIFKNKKQMWYMLYGSEDIEKATAP</sequence>
<dbReference type="RefSeq" id="WP_235290824.1">
    <property type="nucleotide sequence ID" value="NZ_BSOH01000007.1"/>
</dbReference>
<gene>
    <name evidence="3" type="ORF">GCM10007940_16120</name>
</gene>
<name>A0AA37SND8_9BACT</name>
<feature type="region of interest" description="Disordered" evidence="2">
    <location>
        <begin position="1"/>
        <end position="54"/>
    </location>
</feature>
<protein>
    <submittedName>
        <fullName evidence="3">Uncharacterized protein</fullName>
    </submittedName>
</protein>
<dbReference type="AlphaFoldDB" id="A0AA37SND8"/>
<keyword evidence="1" id="KW-0175">Coiled coil</keyword>
<comment type="caution">
    <text evidence="3">The sequence shown here is derived from an EMBL/GenBank/DDBJ whole genome shotgun (WGS) entry which is preliminary data.</text>
</comment>
<accession>A0AA37SND8</accession>
<evidence type="ECO:0000313" key="3">
    <source>
        <dbReference type="EMBL" id="GLR16997.1"/>
    </source>
</evidence>
<reference evidence="3" key="2">
    <citation type="submission" date="2023-01" db="EMBL/GenBank/DDBJ databases">
        <title>Draft genome sequence of Portibacter lacus strain NBRC 108769.</title>
        <authorList>
            <person name="Sun Q."/>
            <person name="Mori K."/>
        </authorList>
    </citation>
    <scope>NUCLEOTIDE SEQUENCE</scope>
    <source>
        <strain evidence="3">NBRC 108769</strain>
    </source>
</reference>
<evidence type="ECO:0000256" key="1">
    <source>
        <dbReference type="SAM" id="Coils"/>
    </source>
</evidence>
<dbReference type="EMBL" id="BSOH01000007">
    <property type="protein sequence ID" value="GLR16997.1"/>
    <property type="molecule type" value="Genomic_DNA"/>
</dbReference>
<feature type="compositionally biased region" description="Polar residues" evidence="2">
    <location>
        <begin position="1"/>
        <end position="30"/>
    </location>
</feature>
<proteinExistence type="predicted"/>
<keyword evidence="4" id="KW-1185">Reference proteome</keyword>
<dbReference type="Proteomes" id="UP001156666">
    <property type="component" value="Unassembled WGS sequence"/>
</dbReference>
<feature type="coiled-coil region" evidence="1">
    <location>
        <begin position="127"/>
        <end position="166"/>
    </location>
</feature>
<reference evidence="3" key="1">
    <citation type="journal article" date="2014" name="Int. J. Syst. Evol. Microbiol.">
        <title>Complete genome sequence of Corynebacterium casei LMG S-19264T (=DSM 44701T), isolated from a smear-ripened cheese.</title>
        <authorList>
            <consortium name="US DOE Joint Genome Institute (JGI-PGF)"/>
            <person name="Walter F."/>
            <person name="Albersmeier A."/>
            <person name="Kalinowski J."/>
            <person name="Ruckert C."/>
        </authorList>
    </citation>
    <scope>NUCLEOTIDE SEQUENCE</scope>
    <source>
        <strain evidence="3">NBRC 108769</strain>
    </source>
</reference>
<evidence type="ECO:0000256" key="2">
    <source>
        <dbReference type="SAM" id="MobiDB-lite"/>
    </source>
</evidence>